<keyword evidence="1" id="KW-0472">Membrane</keyword>
<evidence type="ECO:0000256" key="2">
    <source>
        <dbReference type="SAM" id="SignalP"/>
    </source>
</evidence>
<feature type="transmembrane region" description="Helical" evidence="1">
    <location>
        <begin position="127"/>
        <end position="144"/>
    </location>
</feature>
<dbReference type="Gene3D" id="1.20.140.150">
    <property type="match status" value="1"/>
</dbReference>
<accession>A0A9W7AY37</accession>
<comment type="caution">
    <text evidence="3">The sequence shown here is derived from an EMBL/GenBank/DDBJ whole genome shotgun (WGS) entry which is preliminary data.</text>
</comment>
<name>A0A9W7AY37_9STRA</name>
<keyword evidence="1" id="KW-1133">Transmembrane helix</keyword>
<gene>
    <name evidence="3" type="ORF">TrRE_jg7364</name>
</gene>
<dbReference type="AlphaFoldDB" id="A0A9W7AY37"/>
<reference evidence="3" key="1">
    <citation type="submission" date="2022-07" db="EMBL/GenBank/DDBJ databases">
        <title>Genome analysis of Parmales, a sister group of diatoms, reveals the evolutionary specialization of diatoms from phago-mixotrophs to photoautotrophs.</title>
        <authorList>
            <person name="Ban H."/>
            <person name="Sato S."/>
            <person name="Yoshikawa S."/>
            <person name="Kazumasa Y."/>
            <person name="Nakamura Y."/>
            <person name="Ichinomiya M."/>
            <person name="Saitoh K."/>
            <person name="Sato N."/>
            <person name="Blanc-Mathieu R."/>
            <person name="Endo H."/>
            <person name="Kuwata A."/>
            <person name="Ogata H."/>
        </authorList>
    </citation>
    <scope>NUCLEOTIDE SEQUENCE</scope>
</reference>
<feature type="signal peptide" evidence="2">
    <location>
        <begin position="1"/>
        <end position="17"/>
    </location>
</feature>
<proteinExistence type="predicted"/>
<keyword evidence="1" id="KW-0812">Transmembrane</keyword>
<evidence type="ECO:0000313" key="3">
    <source>
        <dbReference type="EMBL" id="GMH76509.1"/>
    </source>
</evidence>
<keyword evidence="2" id="KW-0732">Signal</keyword>
<dbReference type="Proteomes" id="UP001165082">
    <property type="component" value="Unassembled WGS sequence"/>
</dbReference>
<sequence>MAMLLAVLAWVFHVLTASLDTMVVASVQLDHEGIIDYHSECTYRTGLFQAYIIMGKNCPETSSGKPLTTLVCENNHDSDYSDEKAASDCHKVKASQAFVIMACILSFVVATILLLTRDGGKIWKSAAPLSFLCALLEMAILIMFEDRSHDEDDGWASSYGCNYGEVKVISSEGETCLYRGSEYGFMVSG</sequence>
<dbReference type="OrthoDB" id="10322160at2759"/>
<evidence type="ECO:0000313" key="4">
    <source>
        <dbReference type="Proteomes" id="UP001165082"/>
    </source>
</evidence>
<feature type="chain" id="PRO_5040731588" evidence="2">
    <location>
        <begin position="18"/>
        <end position="189"/>
    </location>
</feature>
<protein>
    <submittedName>
        <fullName evidence="3">Uncharacterized protein</fullName>
    </submittedName>
</protein>
<organism evidence="3 4">
    <name type="scientific">Triparma retinervis</name>
    <dbReference type="NCBI Taxonomy" id="2557542"/>
    <lineage>
        <taxon>Eukaryota</taxon>
        <taxon>Sar</taxon>
        <taxon>Stramenopiles</taxon>
        <taxon>Ochrophyta</taxon>
        <taxon>Bolidophyceae</taxon>
        <taxon>Parmales</taxon>
        <taxon>Triparmaceae</taxon>
        <taxon>Triparma</taxon>
    </lineage>
</organism>
<feature type="transmembrane region" description="Helical" evidence="1">
    <location>
        <begin position="97"/>
        <end position="115"/>
    </location>
</feature>
<dbReference type="EMBL" id="BRXZ01001680">
    <property type="protein sequence ID" value="GMH76509.1"/>
    <property type="molecule type" value="Genomic_DNA"/>
</dbReference>
<keyword evidence="4" id="KW-1185">Reference proteome</keyword>
<evidence type="ECO:0000256" key="1">
    <source>
        <dbReference type="SAM" id="Phobius"/>
    </source>
</evidence>